<evidence type="ECO:0008006" key="4">
    <source>
        <dbReference type="Google" id="ProtNLM"/>
    </source>
</evidence>
<dbReference type="OrthoDB" id="6192638at2"/>
<reference evidence="3" key="1">
    <citation type="submission" date="2016-10" db="EMBL/GenBank/DDBJ databases">
        <authorList>
            <person name="Varghese N."/>
            <person name="Submissions S."/>
        </authorList>
    </citation>
    <scope>NUCLEOTIDE SEQUENCE [LARGE SCALE GENOMIC DNA]</scope>
    <source>
        <strain evidence="3">DSM 18579</strain>
    </source>
</reference>
<evidence type="ECO:0000313" key="2">
    <source>
        <dbReference type="EMBL" id="SET06354.1"/>
    </source>
</evidence>
<gene>
    <name evidence="2" type="ORF">SAMN02583745_01258</name>
</gene>
<keyword evidence="1" id="KW-0732">Signal</keyword>
<dbReference type="EMBL" id="FOHV01000008">
    <property type="protein sequence ID" value="SET06354.1"/>
    <property type="molecule type" value="Genomic_DNA"/>
</dbReference>
<feature type="chain" id="PRO_5017237746" description="Ig-like domain (Group 2)" evidence="1">
    <location>
        <begin position="26"/>
        <end position="1273"/>
    </location>
</feature>
<dbReference type="Proteomes" id="UP000242642">
    <property type="component" value="Unassembled WGS sequence"/>
</dbReference>
<organism evidence="2 3">
    <name type="scientific">Thorsellia anophelis DSM 18579</name>
    <dbReference type="NCBI Taxonomy" id="1123402"/>
    <lineage>
        <taxon>Bacteria</taxon>
        <taxon>Pseudomonadati</taxon>
        <taxon>Pseudomonadota</taxon>
        <taxon>Gammaproteobacteria</taxon>
        <taxon>Enterobacterales</taxon>
        <taxon>Thorselliaceae</taxon>
        <taxon>Thorsellia</taxon>
    </lineage>
</organism>
<keyword evidence="3" id="KW-1185">Reference proteome</keyword>
<dbReference type="Gene3D" id="2.60.40.1080">
    <property type="match status" value="3"/>
</dbReference>
<feature type="signal peptide" evidence="1">
    <location>
        <begin position="1"/>
        <end position="25"/>
    </location>
</feature>
<evidence type="ECO:0000256" key="1">
    <source>
        <dbReference type="SAM" id="SignalP"/>
    </source>
</evidence>
<name>A0A1I0BHH6_9GAMM</name>
<dbReference type="AlphaFoldDB" id="A0A1I0BHH6"/>
<dbReference type="RefSeq" id="WP_143047599.1">
    <property type="nucleotide sequence ID" value="NZ_FOHV01000008.1"/>
</dbReference>
<sequence>MFLKNLMYKKWILLLLLLTTMSAAAKLTNESSNKTKQIKGYAPYIQSIAAQANLDNQYIFFPDLTPALTPGIILAVPSSLCSPELFKANEDLQPYFNLRDEDNDKCSVLETHNLDWYILDNKDTEWNAVVSPDDLIWTLITDVDSILPPSTNMLSQYTSRLKIPENAVNKRIGFTYSPISATGNPNKGTQAKIWDISYFFGQKPTSQALLESAPNLGEKITQIPLPIHTQIKPNFARPIIKTLYMYGEFSLSSTLEAQYQIEPDSIGSNELEMRFWWGPKGTTKNLGRITNTDFQNSPYSPPLTDSDIGSVIEVTAMAIKKQDGLLIVSEPYTIDSQDPNNQFYYPPSIDNLTLSMQPRVNESVYGKYTFNDGGKKNSIDNSTYIWQIENDSGKWDTLITGTILESGVTPEFKNLKQEYAGKSLKLEIIPSDTDDRIGSSNSVTSEVIGVLRIETNYNEVDYIINQTNALQLKATIYYSNGDIITHNINKWQSDDKDVSIDSYGFVTVNPELTEEKTVNITISYLGQQALVKLNIRKNTLIINELHFNEPILINKKITASYLLEQFNSENLDESTYEWFYLSLENKWIKFDEGKVNDPGMISTVSTIDHLFAGKRIRLEVTPFNQVGDTGPISSIEGNVESLIELILTPSELTFNANESQSKQINAIASYEYGSQLDLTSIGIWQSDNNSILVSSNGSVSIVNQNEAIQGKVMFIYNEFTREVNVKVTPVEPSIQNLIIKGSPIINGTLEATYEFDSNLFPNFEDNSTYTWFYTLPGSSKMFWSDGTISQSGVIPPSPKIEPFHAGASITLEVIPTDQFGVTGEKSITSMEIEHLVSLSLAPNELRFNLGETSVKKVTASALYSLGSVIDVSAKGSWSAGNPNVLIETNGNVFISSLNSMPITSEVNFKYGVLTSSIPVIVQSITADIRNLRLIGTPMINQSIEAVYDFDPNGMLNIIDKSTYRWFYKDFSNNQVEWSRGDIIQSGLVPNSPIIDASKVGYTIIVEVTPNDQFERPGATQVAQSVVETVTNIEIIFPRTEKMNTVAPTYLMAKGTLESGTIIDITSNGTWTTTHPNVTSLGNGVFTVPYYVYEEQDNIPITFTYQKLSVTKVARADNYNLGDLLGAASFYREHAVVIYANSTPEIRLWGDYWLSSARNNQNIILSGGSTGVECGAFSQNGCYLELSRLQVNSGLKVDMTYDAARPNDTTIIRSLSWYTNDNVLHTFVGNASGTSKSQTDIIRNTAPIYGIIFFSTGAIGSSTSYIKGLRLIYQ</sequence>
<evidence type="ECO:0000313" key="3">
    <source>
        <dbReference type="Proteomes" id="UP000242642"/>
    </source>
</evidence>
<accession>A0A1I0BHH6</accession>
<protein>
    <recommendedName>
        <fullName evidence="4">Ig-like domain (Group 2)</fullName>
    </recommendedName>
</protein>
<proteinExistence type="predicted"/>